<feature type="region of interest" description="Disordered" evidence="4">
    <location>
        <begin position="280"/>
        <end position="299"/>
    </location>
</feature>
<dbReference type="Proteomes" id="UP000473325">
    <property type="component" value="Unassembled WGS sequence"/>
</dbReference>
<dbReference type="EMBL" id="WUEK01000005">
    <property type="protein sequence ID" value="MXG89992.1"/>
    <property type="molecule type" value="Genomic_DNA"/>
</dbReference>
<proteinExistence type="inferred from homology"/>
<dbReference type="PANTHER" id="PTHR42901:SF1">
    <property type="entry name" value="ALCOHOL DEHYDROGENASE"/>
    <property type="match status" value="1"/>
</dbReference>
<dbReference type="AlphaFoldDB" id="A0A6L7F137"/>
<evidence type="ECO:0000256" key="4">
    <source>
        <dbReference type="SAM" id="MobiDB-lite"/>
    </source>
</evidence>
<protein>
    <submittedName>
        <fullName evidence="5">SDR family NAD(P)-dependent oxidoreductase</fullName>
    </submittedName>
</protein>
<dbReference type="InterPro" id="IPR036291">
    <property type="entry name" value="NAD(P)-bd_dom_sf"/>
</dbReference>
<sequence>MGDECATARGAGPRVGAGVQDGRVSEHATGPTTPPGRRTAVVTGASSGIGEATARRLAAAGYHVVCAARRTERVEALAAEIGGTAVTCDVTDPASVAGLASTVGSLSGGRLDLLVNNAGGAFGGAASVAEADADAWRAMFEVNVVGLMEVTKALLPALVASGAGAVVNVGSTAGRLAYEGGAGYTAAKHGTKVVNETLRLELYDQPVRIMEVAPGMVRTDEFALNRFDGDRAAADAVYAGVAEPLVADDVADAIVWMATRPAHVSIDELVIRPKAQAHQHKVHRVLPDRPSADDDSLGD</sequence>
<gene>
    <name evidence="5" type="ORF">GRQ65_10555</name>
</gene>
<accession>A0A6L7F137</accession>
<feature type="compositionally biased region" description="Low complexity" evidence="4">
    <location>
        <begin position="7"/>
        <end position="18"/>
    </location>
</feature>
<dbReference type="InterPro" id="IPR020904">
    <property type="entry name" value="Sc_DH/Rdtase_CS"/>
</dbReference>
<keyword evidence="6" id="KW-1185">Reference proteome</keyword>
<evidence type="ECO:0000256" key="1">
    <source>
        <dbReference type="ARBA" id="ARBA00006484"/>
    </source>
</evidence>
<feature type="compositionally biased region" description="Low complexity" evidence="4">
    <location>
        <begin position="28"/>
        <end position="40"/>
    </location>
</feature>
<dbReference type="Gene3D" id="3.40.50.720">
    <property type="entry name" value="NAD(P)-binding Rossmann-like Domain"/>
    <property type="match status" value="1"/>
</dbReference>
<name>A0A6L7F137_9ACTN</name>
<keyword evidence="2" id="KW-0560">Oxidoreductase</keyword>
<dbReference type="PROSITE" id="PS00061">
    <property type="entry name" value="ADH_SHORT"/>
    <property type="match status" value="1"/>
</dbReference>
<dbReference type="FunFam" id="3.40.50.720:FF:000047">
    <property type="entry name" value="NADP-dependent L-serine/L-allo-threonine dehydrogenase"/>
    <property type="match status" value="1"/>
</dbReference>
<evidence type="ECO:0000256" key="2">
    <source>
        <dbReference type="ARBA" id="ARBA00023002"/>
    </source>
</evidence>
<dbReference type="PRINTS" id="PR00081">
    <property type="entry name" value="GDHRDH"/>
</dbReference>
<reference evidence="5 6" key="1">
    <citation type="submission" date="2019-12" db="EMBL/GenBank/DDBJ databases">
        <authorList>
            <person name="Kun Z."/>
        </authorList>
    </citation>
    <scope>NUCLEOTIDE SEQUENCE [LARGE SCALE GENOMIC DNA]</scope>
    <source>
        <strain evidence="5 6">YIM 123512</strain>
    </source>
</reference>
<dbReference type="GO" id="GO:0016616">
    <property type="term" value="F:oxidoreductase activity, acting on the CH-OH group of donors, NAD or NADP as acceptor"/>
    <property type="evidence" value="ECO:0007669"/>
    <property type="project" value="UniProtKB-ARBA"/>
</dbReference>
<comment type="caution">
    <text evidence="5">The sequence shown here is derived from an EMBL/GenBank/DDBJ whole genome shotgun (WGS) entry which is preliminary data.</text>
</comment>
<comment type="similarity">
    <text evidence="1 3">Belongs to the short-chain dehydrogenases/reductases (SDR) family.</text>
</comment>
<dbReference type="Pfam" id="PF00106">
    <property type="entry name" value="adh_short"/>
    <property type="match status" value="1"/>
</dbReference>
<dbReference type="PRINTS" id="PR00080">
    <property type="entry name" value="SDRFAMILY"/>
</dbReference>
<dbReference type="PANTHER" id="PTHR42901">
    <property type="entry name" value="ALCOHOL DEHYDROGENASE"/>
    <property type="match status" value="1"/>
</dbReference>
<feature type="region of interest" description="Disordered" evidence="4">
    <location>
        <begin position="1"/>
        <end position="40"/>
    </location>
</feature>
<evidence type="ECO:0000313" key="6">
    <source>
        <dbReference type="Proteomes" id="UP000473325"/>
    </source>
</evidence>
<evidence type="ECO:0000313" key="5">
    <source>
        <dbReference type="EMBL" id="MXG89992.1"/>
    </source>
</evidence>
<organism evidence="5 6">
    <name type="scientific">Nocardioides flavescens</name>
    <dbReference type="NCBI Taxonomy" id="2691959"/>
    <lineage>
        <taxon>Bacteria</taxon>
        <taxon>Bacillati</taxon>
        <taxon>Actinomycetota</taxon>
        <taxon>Actinomycetes</taxon>
        <taxon>Propionibacteriales</taxon>
        <taxon>Nocardioidaceae</taxon>
        <taxon>Nocardioides</taxon>
    </lineage>
</organism>
<dbReference type="SUPFAM" id="SSF51735">
    <property type="entry name" value="NAD(P)-binding Rossmann-fold domains"/>
    <property type="match status" value="1"/>
</dbReference>
<evidence type="ECO:0000256" key="3">
    <source>
        <dbReference type="RuleBase" id="RU000363"/>
    </source>
</evidence>
<dbReference type="InterPro" id="IPR002347">
    <property type="entry name" value="SDR_fam"/>
</dbReference>